<dbReference type="Gene3D" id="1.10.443.10">
    <property type="entry name" value="Intergrase catalytic core"/>
    <property type="match status" value="1"/>
</dbReference>
<dbReference type="InterPro" id="IPR013762">
    <property type="entry name" value="Integrase-like_cat_sf"/>
</dbReference>
<sequence>MAHAGQGAIPAAPAAPTTTYFDLFSDATNNTMDGHVQTLLAPYIDFNNFTPVQVEETALSGRQGQPAVTYCFIVYHEDSEKIHAYINPATYTASPIRATPHDGEIFIQIGDLMEQQFSLAIWPRSMYHQSNNMLVPTAAQLDNLIAADPDDELFGPFQANDPNVELIRTRYCCLVPHAYVPLVIDRPHTPKELWTTLRGAIVTDQLEQQCEPLINYLRACMSRPTPNDLSHLALDSEDLPTVVALDPDLIAHRRRLLYEDFPHFNNAVGHAQATLVSQGIHALTQEVHLGRIESQQERNRARNKTFQSEYPASYDKLLTYAQVQNGNLLQPVWNQLARSKKGDRIRILSQHLELAKQQLHLTYVKVDTTPGILEKILNLQFHSASAAGDFKEYFNSFLLDTSNSSVVQQATLYETLHSGGAAPSAADLQLISGLDIKASTDTVSYLHLIQKYLIYHQCLWGGAHPVTTNLATYYRMLNQKQVELQMYQAGCELNGRLLFWPRLQFKLQTEIDYWFDMASYPNVQPADLPTLNTHGVFQAIRLHQQWEPVMGSHFLEQLGLTNVNPSPSLTTGGLQGRDDSDSRATPGGNRTITNPTFNADLFNQYREDRSMRARDVRSRWLAAGLELPKSRVDSNKTMCLAYHVKGTCNEGCNSSYDHELNSVAPNLSPVTLTSIPIPSVSPTNPLQTKPPSNNDAKRIKVNVETSVKNTKLPHHRDIGKLIESDADLFRKVGWRKFIQIKRGRVDLATTNINHPAGHVLNQYRKRGVPVRFKTKPWSKERIDEALQRGSHRSCFEYLDFLEEEFVDMMQKGQWIILPFEDVQSLPNLRLSPPGVVPQRERRPRWIVDYSFYNINEDTLPLVLDSMQFGHALDRILREILLSNPNHGPVQLMKVDLSDGFYRLCLNIDDIPKLGVTFPSATHNNLVAFPLVLPMGWKNSPPAFCTATETIADLANRSLQAGSPSAAHPLSKHAAPMDGPISPPTATATALQPPFVSATTLNSSLSQTDIPTVRDPSLPFPMTLLQYIDVFVDDFIALAQTGNRNYVRDTLLHAIDTVFRPNDFYDSEYRREPVSLKKLRKGDCSWSTIKLVLGWIINTVAMTIELPQHRQERLGAILSSIPSTQKRIGVKKWHKLLGELRSMALALPGARCMFGMMQEALRSLDKRSRISLRKGVHQSIADFQWMLKDISKRPTRIAELVPLLPSALGFHDASGEGAGGVWFPSHTIGSRMKNKNTLHPLLWRYKWPQDIIDDLVTEDNPQGKITNSDLELAGGLLHLDVIAHCLDVRERTLVSKTDNLATLFWERKGSATNAAVTHQLLRLFGIHQRFHRYVPRHDYISGPSNPLADDSSQIHLQNCAPDTKADFWRDLGFAEQEVRQGVTTGRSAASDTHWEKWIEFTSVLGQDPLLQTVEDKVPYLQVFLHRVRHGFYAANKNPIRARSAEDYLRSIGQTYLELGEQDPRLNCHDNIDFRLARMIKSYKKKDPPPNRVKPVPLSVIRRIAQIAFSGNSFNQHATADMIIIAFFFLLRPGEYSYSNTDSDPFLLADVQFWIGHQRLNTMTATPTQLRQATFVSLTFTTQKNGVRGEVIGLSCSGEFYLCPVKALARRVIHLKQHNAAPNTPLCTYFCQERQRLVHVCPSDITNTLRTNVAALGPALGFLPSDVSARCLRAAGANALLCANVDSDVIRLLGRWRSDEMLRYLHLQNSQLMQHFSQRMLTGGNFTLIPNQEVPLF</sequence>
<evidence type="ECO:0000256" key="2">
    <source>
        <dbReference type="SAM" id="MobiDB-lite"/>
    </source>
</evidence>
<evidence type="ECO:0000256" key="1">
    <source>
        <dbReference type="ARBA" id="ARBA00023172"/>
    </source>
</evidence>
<gene>
    <name evidence="3" type="ORF">CTEN210_02967</name>
</gene>
<dbReference type="GO" id="GO:0003677">
    <property type="term" value="F:DNA binding"/>
    <property type="evidence" value="ECO:0007669"/>
    <property type="project" value="InterPro"/>
</dbReference>
<comment type="caution">
    <text evidence="3">The sequence shown here is derived from an EMBL/GenBank/DDBJ whole genome shotgun (WGS) entry which is preliminary data.</text>
</comment>
<dbReference type="Proteomes" id="UP001054902">
    <property type="component" value="Unassembled WGS sequence"/>
</dbReference>
<dbReference type="EMBL" id="BLLK01000022">
    <property type="protein sequence ID" value="GFH46493.1"/>
    <property type="molecule type" value="Genomic_DNA"/>
</dbReference>
<dbReference type="PANTHER" id="PTHR33050">
    <property type="entry name" value="REVERSE TRANSCRIPTASE DOMAIN-CONTAINING PROTEIN"/>
    <property type="match status" value="1"/>
</dbReference>
<feature type="region of interest" description="Disordered" evidence="2">
    <location>
        <begin position="566"/>
        <end position="592"/>
    </location>
</feature>
<keyword evidence="1" id="KW-0233">DNA recombination</keyword>
<name>A0AAD3CIH9_9STRA</name>
<evidence type="ECO:0000313" key="3">
    <source>
        <dbReference type="EMBL" id="GFH46493.1"/>
    </source>
</evidence>
<accession>A0AAD3CIH9</accession>
<protein>
    <submittedName>
        <fullName evidence="3">Uncharacterized protein</fullName>
    </submittedName>
</protein>
<dbReference type="InterPro" id="IPR043502">
    <property type="entry name" value="DNA/RNA_pol_sf"/>
</dbReference>
<dbReference type="GO" id="GO:0015074">
    <property type="term" value="P:DNA integration"/>
    <property type="evidence" value="ECO:0007669"/>
    <property type="project" value="InterPro"/>
</dbReference>
<evidence type="ECO:0000313" key="4">
    <source>
        <dbReference type="Proteomes" id="UP001054902"/>
    </source>
</evidence>
<proteinExistence type="predicted"/>
<dbReference type="SUPFAM" id="SSF56349">
    <property type="entry name" value="DNA breaking-rejoining enzymes"/>
    <property type="match status" value="1"/>
</dbReference>
<dbReference type="SUPFAM" id="SSF56672">
    <property type="entry name" value="DNA/RNA polymerases"/>
    <property type="match status" value="1"/>
</dbReference>
<keyword evidence="4" id="KW-1185">Reference proteome</keyword>
<reference evidence="3 4" key="1">
    <citation type="journal article" date="2021" name="Sci. Rep.">
        <title>The genome of the diatom Chaetoceros tenuissimus carries an ancient integrated fragment of an extant virus.</title>
        <authorList>
            <person name="Hongo Y."/>
            <person name="Kimura K."/>
            <person name="Takaki Y."/>
            <person name="Yoshida Y."/>
            <person name="Baba S."/>
            <person name="Kobayashi G."/>
            <person name="Nagasaki K."/>
            <person name="Hano T."/>
            <person name="Tomaru Y."/>
        </authorList>
    </citation>
    <scope>NUCLEOTIDE SEQUENCE [LARGE SCALE GENOMIC DNA]</scope>
    <source>
        <strain evidence="3 4">NIES-3715</strain>
    </source>
</reference>
<dbReference type="InterPro" id="IPR052055">
    <property type="entry name" value="Hepadnavirus_pol/RT"/>
</dbReference>
<organism evidence="3 4">
    <name type="scientific">Chaetoceros tenuissimus</name>
    <dbReference type="NCBI Taxonomy" id="426638"/>
    <lineage>
        <taxon>Eukaryota</taxon>
        <taxon>Sar</taxon>
        <taxon>Stramenopiles</taxon>
        <taxon>Ochrophyta</taxon>
        <taxon>Bacillariophyta</taxon>
        <taxon>Coscinodiscophyceae</taxon>
        <taxon>Chaetocerotophycidae</taxon>
        <taxon>Chaetocerotales</taxon>
        <taxon>Chaetocerotaceae</taxon>
        <taxon>Chaetoceros</taxon>
    </lineage>
</organism>
<dbReference type="PANTHER" id="PTHR33050:SF7">
    <property type="entry name" value="RIBONUCLEASE H"/>
    <property type="match status" value="1"/>
</dbReference>
<dbReference type="GO" id="GO:0006310">
    <property type="term" value="P:DNA recombination"/>
    <property type="evidence" value="ECO:0007669"/>
    <property type="project" value="UniProtKB-KW"/>
</dbReference>
<dbReference type="InterPro" id="IPR011010">
    <property type="entry name" value="DNA_brk_join_enz"/>
</dbReference>